<evidence type="ECO:0000313" key="2">
    <source>
        <dbReference type="Proteomes" id="UP001243375"/>
    </source>
</evidence>
<dbReference type="EMBL" id="JASBWU010000004">
    <property type="protein sequence ID" value="KAJ9122240.1"/>
    <property type="molecule type" value="Genomic_DNA"/>
</dbReference>
<accession>A0ACC2XF54</accession>
<sequence length="466" mass="52112">MGKRIQKNKRRAVLLAKQELADVPDSPSTKAAEVILDQKTTDACEGYALPLDVIGIVANLLISDNAYATCASLNVTSRAVHEETQQTLWRTVVHWGFDASKVAAASSGSKNRGRNQKRAPRRTAEELMLASLVQLKDSDGAKYTEYIPQDLGRRLFRELINAPRRTPCRYLMFPGVPAGETAVSLLQEMANLTTISSRMVRLKVIMNLTEATKEEPTTGVIVFQTGRFRQGSEDVIMLAGTLKIFYKAAHSGHQQTKNITVLFVPLHHSVSAARAIPIKNRWDYTTGMNHLLSCVEFRKPEMGALMSDDDTIADTLLDIIYWMSRSDGDSERRENRVLLYDVTLEQLLVCVRAIRKAISIHPAMATVNWYFMTIETPIAPSSLKEMNKIVAVLRGTYLRAAREIDVGRLGKTEIRWTINHFANDYWKVTPTGAPKNALVTSMCHDQPFDGFGAKVLHVDEWPTPVV</sequence>
<comment type="caution">
    <text evidence="1">The sequence shown here is derived from an EMBL/GenBank/DDBJ whole genome shotgun (WGS) entry which is preliminary data.</text>
</comment>
<proteinExistence type="predicted"/>
<protein>
    <submittedName>
        <fullName evidence="1">Uncharacterized protein</fullName>
    </submittedName>
</protein>
<reference evidence="1" key="1">
    <citation type="submission" date="2023-04" db="EMBL/GenBank/DDBJ databases">
        <title>Draft Genome sequencing of Naganishia species isolated from polar environments using Oxford Nanopore Technology.</title>
        <authorList>
            <person name="Leo P."/>
            <person name="Venkateswaran K."/>
        </authorList>
    </citation>
    <scope>NUCLEOTIDE SEQUENCE</scope>
    <source>
        <strain evidence="1">MNA-CCFEE 5425</strain>
    </source>
</reference>
<dbReference type="Proteomes" id="UP001243375">
    <property type="component" value="Unassembled WGS sequence"/>
</dbReference>
<organism evidence="1 2">
    <name type="scientific">Naganishia vaughanmartiniae</name>
    <dbReference type="NCBI Taxonomy" id="1424756"/>
    <lineage>
        <taxon>Eukaryota</taxon>
        <taxon>Fungi</taxon>
        <taxon>Dikarya</taxon>
        <taxon>Basidiomycota</taxon>
        <taxon>Agaricomycotina</taxon>
        <taxon>Tremellomycetes</taxon>
        <taxon>Filobasidiales</taxon>
        <taxon>Filobasidiaceae</taxon>
        <taxon>Naganishia</taxon>
    </lineage>
</organism>
<evidence type="ECO:0000313" key="1">
    <source>
        <dbReference type="EMBL" id="KAJ9122240.1"/>
    </source>
</evidence>
<gene>
    <name evidence="1" type="ORF">QFC22_001660</name>
</gene>
<name>A0ACC2XF54_9TREE</name>
<keyword evidence="2" id="KW-1185">Reference proteome</keyword>